<dbReference type="OrthoDB" id="538223at2759"/>
<dbReference type="EMBL" id="AVOT02063577">
    <property type="protein sequence ID" value="MBW0556221.1"/>
    <property type="molecule type" value="Genomic_DNA"/>
</dbReference>
<comment type="caution">
    <text evidence="1">The sequence shown here is derived from an EMBL/GenBank/DDBJ whole genome shotgun (WGS) entry which is preliminary data.</text>
</comment>
<gene>
    <name evidence="1" type="ORF">O181_095936</name>
</gene>
<evidence type="ECO:0000313" key="2">
    <source>
        <dbReference type="Proteomes" id="UP000765509"/>
    </source>
</evidence>
<organism evidence="1 2">
    <name type="scientific">Austropuccinia psidii MF-1</name>
    <dbReference type="NCBI Taxonomy" id="1389203"/>
    <lineage>
        <taxon>Eukaryota</taxon>
        <taxon>Fungi</taxon>
        <taxon>Dikarya</taxon>
        <taxon>Basidiomycota</taxon>
        <taxon>Pucciniomycotina</taxon>
        <taxon>Pucciniomycetes</taxon>
        <taxon>Pucciniales</taxon>
        <taxon>Sphaerophragmiaceae</taxon>
        <taxon>Austropuccinia</taxon>
    </lineage>
</organism>
<dbReference type="AlphaFoldDB" id="A0A9Q3PDS7"/>
<accession>A0A9Q3PDS7</accession>
<keyword evidence="2" id="KW-1185">Reference proteome</keyword>
<name>A0A9Q3PDS7_9BASI</name>
<sequence>MRLRHFPRISALTTPYASAPLPHLLLGLQSLRCFGPSRYASDASLTPLTPPCTRPTCLQRCLPSQHASDTPYHPYAGGVPSQHASNAAYHPYAYIVPTQHGLTLLTIHTLAVPSQHASDATYHPYACSDLPTCLQRRLPSLHSYSAHSTCLQCCLPSLCLQCPHTGLTLTLLKFPQDETTMLPPISTLTTPYASAPPPFLFCRLQFLHSRGALKICV</sequence>
<evidence type="ECO:0000313" key="1">
    <source>
        <dbReference type="EMBL" id="MBW0556221.1"/>
    </source>
</evidence>
<reference evidence="1" key="1">
    <citation type="submission" date="2021-03" db="EMBL/GenBank/DDBJ databases">
        <title>Draft genome sequence of rust myrtle Austropuccinia psidii MF-1, a brazilian biotype.</title>
        <authorList>
            <person name="Quecine M.C."/>
            <person name="Pachon D.M.R."/>
            <person name="Bonatelli M.L."/>
            <person name="Correr F.H."/>
            <person name="Franceschini L.M."/>
            <person name="Leite T.F."/>
            <person name="Margarido G.R.A."/>
            <person name="Almeida C.A."/>
            <person name="Ferrarezi J.A."/>
            <person name="Labate C.A."/>
        </authorList>
    </citation>
    <scope>NUCLEOTIDE SEQUENCE</scope>
    <source>
        <strain evidence="1">MF-1</strain>
    </source>
</reference>
<protein>
    <submittedName>
        <fullName evidence="1">Uncharacterized protein</fullName>
    </submittedName>
</protein>
<dbReference type="Proteomes" id="UP000765509">
    <property type="component" value="Unassembled WGS sequence"/>
</dbReference>
<proteinExistence type="predicted"/>